<dbReference type="PROSITE" id="PS51779">
    <property type="entry name" value="POTRA"/>
    <property type="match status" value="1"/>
</dbReference>
<keyword evidence="5" id="KW-0150">Chloroplast</keyword>
<dbReference type="GO" id="GO:0019867">
    <property type="term" value="C:outer membrane"/>
    <property type="evidence" value="ECO:0007669"/>
    <property type="project" value="InterPro"/>
</dbReference>
<proteinExistence type="predicted"/>
<evidence type="ECO:0000259" key="4">
    <source>
        <dbReference type="PROSITE" id="PS51779"/>
    </source>
</evidence>
<keyword evidence="2 3" id="KW-0472">Membrane</keyword>
<dbReference type="InterPro" id="IPR010827">
    <property type="entry name" value="BamA/TamA_POTRA"/>
</dbReference>
<dbReference type="AlphaFoldDB" id="A0A1G4NWX7"/>
<dbReference type="Pfam" id="PF07244">
    <property type="entry name" value="POTRA"/>
    <property type="match status" value="1"/>
</dbReference>
<evidence type="ECO:0000313" key="5">
    <source>
        <dbReference type="EMBL" id="SCW23168.1"/>
    </source>
</evidence>
<dbReference type="InterPro" id="IPR034746">
    <property type="entry name" value="POTRA"/>
</dbReference>
<reference evidence="5" key="1">
    <citation type="submission" date="2016-10" db="EMBL/GenBank/DDBJ databases">
        <title>Chloroplast genomes as a tool to resolve red algal phylogenies: a case study in the Nemaliales.</title>
        <authorList>
            <person name="Costa J.F."/>
            <person name="Lin S.M."/>
            <person name="Macaya E.C."/>
            <person name="Fernandez-Garcia C."/>
            <person name="Verbruggen H."/>
        </authorList>
    </citation>
    <scope>NUCLEOTIDE SEQUENCE</scope>
    <source>
        <strain evidence="5">J.0154</strain>
    </source>
</reference>
<sequence>MHLYTTIYLSLNMVNIIKIICHIICIIFLTQTKFFSYSTNHQLAFNIYHLSKSNSQNHQIQSQQIFIKGLDNRIFRNKIISLLNINKKSTFILSSKDLQLWIRILKRSGFFHSIRTKYNFSQGHQKIFIYLTPNPTLKEIRITNLHQKLISKSYIKKVFKYHLGLPLNFYQLEKQMALVRRWYIQRGYLKARIHLNYNIKTDNRIEINIDEYKIDKIHLIISQNSINFLQQVNLNYWLQTVLHTNLHKPLNLSELESCLQELQKQNIIQHSYYEINEHNYRELFIYLQPLPKRSTYIFSKQKVITRHFLESLEALFNYSFFMPILDKDFSIFIISKIHKYYTYIVNCIHFNNAIYYKMSQYDFMFYWSFLKSLSLSDISHHNVWYIKNAILILNNNFGLRYVIRHLDKYNSSICINLLLATVGPLADCKYHIPYIHLVRYLTSSIVIHFSKSINIYKQYTNDIRMNCNYNTLIYPKNSLIEQHKIRMQIQHCLSKRINIYNNVVINNFICKSLLFKGSIRFQKLFNYTISSNFYRSFIGNHIYNFHSFTQYKLGFTVPFSKKHPQLKNQDQYNMEIISLISTTNINYKLSMVMYKIQHYLQKQINIHNRVFTFSCRLISLIGHQKYLPLSERSIIIGPDVIRGYIKDCEDFPLLSQNYKLEYAINRTKGRAIYLFIDYLANRHEYEDMNAIADLLNHHINTSLKISYGIGLQIITPIKQIPPLHVEYGYNIAHGQCLHLRVHQEH</sequence>
<dbReference type="GeneID" id="29999954"/>
<keyword evidence="3" id="KW-0812">Transmembrane</keyword>
<organism evidence="5">
    <name type="scientific">Neoizziella asiatica</name>
    <dbReference type="NCBI Taxonomy" id="1077397"/>
    <lineage>
        <taxon>Eukaryota</taxon>
        <taxon>Rhodophyta</taxon>
        <taxon>Florideophyceae</taxon>
        <taxon>Nemaliophycidae</taxon>
        <taxon>Nemaliales</taxon>
        <taxon>Liagoraceae</taxon>
        <taxon>Neoizziella</taxon>
    </lineage>
</organism>
<keyword evidence="3" id="KW-1133">Transmembrane helix</keyword>
<dbReference type="Gene3D" id="3.10.20.310">
    <property type="entry name" value="membrane protein fhac"/>
    <property type="match status" value="1"/>
</dbReference>
<evidence type="ECO:0000256" key="3">
    <source>
        <dbReference type="SAM" id="Phobius"/>
    </source>
</evidence>
<name>A0A1G4NWX7_9FLOR</name>
<evidence type="ECO:0000256" key="2">
    <source>
        <dbReference type="ARBA" id="ARBA00023136"/>
    </source>
</evidence>
<feature type="domain" description="POTRA" evidence="4">
    <location>
        <begin position="135"/>
        <end position="212"/>
    </location>
</feature>
<feature type="transmembrane region" description="Helical" evidence="3">
    <location>
        <begin position="7"/>
        <end position="29"/>
    </location>
</feature>
<protein>
    <recommendedName>
        <fullName evidence="4">POTRA domain-containing protein</fullName>
    </recommendedName>
</protein>
<geneLocation type="chloroplast" evidence="5"/>
<accession>A0A1G4NWX7</accession>
<keyword evidence="5" id="KW-0934">Plastid</keyword>
<dbReference type="EMBL" id="LT622872">
    <property type="protein sequence ID" value="SCW23168.1"/>
    <property type="molecule type" value="Genomic_DNA"/>
</dbReference>
<evidence type="ECO:0000256" key="1">
    <source>
        <dbReference type="ARBA" id="ARBA00004370"/>
    </source>
</evidence>
<dbReference type="RefSeq" id="YP_009314713.1">
    <property type="nucleotide sequence ID" value="NC_031663.1"/>
</dbReference>
<comment type="subcellular location">
    <subcellularLocation>
        <location evidence="1">Membrane</location>
    </subcellularLocation>
</comment>
<reference evidence="5" key="2">
    <citation type="submission" date="2016-10" db="EMBL/GenBank/DDBJ databases">
        <authorList>
            <person name="de Groot N.N."/>
        </authorList>
    </citation>
    <scope>NUCLEOTIDE SEQUENCE</scope>
    <source>
        <strain evidence="5">J.0154</strain>
    </source>
</reference>
<gene>
    <name evidence="5" type="primary">ORF_4</name>
    <name evidence="5" type="ORF">J0154_103</name>
</gene>